<evidence type="ECO:0000259" key="1">
    <source>
        <dbReference type="Pfam" id="PF13456"/>
    </source>
</evidence>
<organism evidence="3 4">
    <name type="scientific">Carya illinoinensis</name>
    <name type="common">Pecan</name>
    <dbReference type="NCBI Taxonomy" id="32201"/>
    <lineage>
        <taxon>Eukaryota</taxon>
        <taxon>Viridiplantae</taxon>
        <taxon>Streptophyta</taxon>
        <taxon>Embryophyta</taxon>
        <taxon>Tracheophyta</taxon>
        <taxon>Spermatophyta</taxon>
        <taxon>Magnoliopsida</taxon>
        <taxon>eudicotyledons</taxon>
        <taxon>Gunneridae</taxon>
        <taxon>Pentapetalae</taxon>
        <taxon>rosids</taxon>
        <taxon>fabids</taxon>
        <taxon>Fagales</taxon>
        <taxon>Juglandaceae</taxon>
        <taxon>Carya</taxon>
    </lineage>
</organism>
<dbReference type="AlphaFoldDB" id="A0A8T1PWN7"/>
<dbReference type="PANTHER" id="PTHR47074">
    <property type="entry name" value="BNAC02G40300D PROTEIN"/>
    <property type="match status" value="1"/>
</dbReference>
<sequence length="500" mass="57018">MLQAIPLYSMGMFLLPKSITTKLNQLLRKFWWGFNEDSSKIQWVPWDQLSLAKEKGGLGFRDIKKYFPTDGFLEAKIGAGPSFVWRSIMARLQTLKPGLMWRVGDGCSIDIWTARWVPSLPYYRVSSSREEDCWCEKVSDLLMPGQRRWNEDMLKEIIRGGEDRLTWRLTNNGLYSVKSEELGENSQKQVEKEMWKRLWSMKVAPAVKHFVWRACKEALPTLANLKIRKVVEESLCPICNLEPETSGHALWGCVAARDVWNQRSVKTQKMSFQHDLILKVWSKLNQKPNTYELEECVVTMRGIWSRRNESMHGKGFKHPNTVVRGAKADILNYKDANSSKKEHKQPTHQATWTWRKPTRGTYKVNWDAALNIEAGKMGLGVLVRDYKGHVIGALRARRPLAGKALEAEAYGSVLAATFCKELGLKQLHLEGDSQLSLGGLLVEDTKMILSSCEASHVNREGNQASHKLAKSALFLEEDVYDIEECHVCIQSTVISELFSA</sequence>
<dbReference type="InterPro" id="IPR026960">
    <property type="entry name" value="RVT-Znf"/>
</dbReference>
<evidence type="ECO:0000313" key="3">
    <source>
        <dbReference type="EMBL" id="KAG6645831.1"/>
    </source>
</evidence>
<dbReference type="GO" id="GO:0003676">
    <property type="term" value="F:nucleic acid binding"/>
    <property type="evidence" value="ECO:0007669"/>
    <property type="project" value="InterPro"/>
</dbReference>
<dbReference type="EMBL" id="CM031816">
    <property type="protein sequence ID" value="KAG6645831.1"/>
    <property type="molecule type" value="Genomic_DNA"/>
</dbReference>
<dbReference type="InterPro" id="IPR002156">
    <property type="entry name" value="RNaseH_domain"/>
</dbReference>
<dbReference type="PANTHER" id="PTHR47074:SF48">
    <property type="entry name" value="POLYNUCLEOTIDYL TRANSFERASE, RIBONUCLEASE H-LIKE SUPERFAMILY PROTEIN"/>
    <property type="match status" value="1"/>
</dbReference>
<proteinExistence type="predicted"/>
<protein>
    <recommendedName>
        <fullName evidence="5">Reverse transcriptase zinc-binding domain-containing protein</fullName>
    </recommendedName>
</protein>
<dbReference type="InterPro" id="IPR052929">
    <property type="entry name" value="RNase_H-like_EbsB-rel"/>
</dbReference>
<dbReference type="Proteomes" id="UP000811609">
    <property type="component" value="Chromosome 8"/>
</dbReference>
<evidence type="ECO:0008006" key="5">
    <source>
        <dbReference type="Google" id="ProtNLM"/>
    </source>
</evidence>
<dbReference type="GO" id="GO:0004523">
    <property type="term" value="F:RNA-DNA hybrid ribonuclease activity"/>
    <property type="evidence" value="ECO:0007669"/>
    <property type="project" value="InterPro"/>
</dbReference>
<feature type="domain" description="Reverse transcriptase zinc-binding" evidence="2">
    <location>
        <begin position="187"/>
        <end position="260"/>
    </location>
</feature>
<gene>
    <name evidence="3" type="ORF">CIPAW_08G150600</name>
</gene>
<dbReference type="Pfam" id="PF13456">
    <property type="entry name" value="RVT_3"/>
    <property type="match status" value="1"/>
</dbReference>
<reference evidence="3" key="1">
    <citation type="submission" date="2020-12" db="EMBL/GenBank/DDBJ databases">
        <title>WGS assembly of Carya illinoinensis cv. Pawnee.</title>
        <authorList>
            <person name="Platts A."/>
            <person name="Shu S."/>
            <person name="Wright S."/>
            <person name="Barry K."/>
            <person name="Edger P."/>
            <person name="Pires J.C."/>
            <person name="Schmutz J."/>
        </authorList>
    </citation>
    <scope>NUCLEOTIDE SEQUENCE</scope>
    <source>
        <tissue evidence="3">Leaf</tissue>
    </source>
</reference>
<comment type="caution">
    <text evidence="3">The sequence shown here is derived from an EMBL/GenBank/DDBJ whole genome shotgun (WGS) entry which is preliminary data.</text>
</comment>
<evidence type="ECO:0000259" key="2">
    <source>
        <dbReference type="Pfam" id="PF13966"/>
    </source>
</evidence>
<dbReference type="CDD" id="cd06222">
    <property type="entry name" value="RNase_H_like"/>
    <property type="match status" value="1"/>
</dbReference>
<dbReference type="Pfam" id="PF13966">
    <property type="entry name" value="zf-RVT"/>
    <property type="match status" value="1"/>
</dbReference>
<name>A0A8T1PWN7_CARIL</name>
<dbReference type="InterPro" id="IPR044730">
    <property type="entry name" value="RNase_H-like_dom_plant"/>
</dbReference>
<evidence type="ECO:0000313" key="4">
    <source>
        <dbReference type="Proteomes" id="UP000811609"/>
    </source>
</evidence>
<feature type="domain" description="RNase H type-1" evidence="1">
    <location>
        <begin position="365"/>
        <end position="434"/>
    </location>
</feature>
<accession>A0A8T1PWN7</accession>
<keyword evidence="4" id="KW-1185">Reference proteome</keyword>